<keyword evidence="1" id="KW-0812">Transmembrane</keyword>
<keyword evidence="1" id="KW-0472">Membrane</keyword>
<comment type="caution">
    <text evidence="2">The sequence shown here is derived from an EMBL/GenBank/DDBJ whole genome shotgun (WGS) entry which is preliminary data.</text>
</comment>
<dbReference type="Proteomes" id="UP000659654">
    <property type="component" value="Unassembled WGS sequence"/>
</dbReference>
<keyword evidence="3" id="KW-1185">Reference proteome</keyword>
<name>A0A7I8WXW6_BURXY</name>
<protein>
    <submittedName>
        <fullName evidence="2">(pine wood nematode) hypothetical protein</fullName>
    </submittedName>
</protein>
<feature type="transmembrane region" description="Helical" evidence="1">
    <location>
        <begin position="82"/>
        <end position="98"/>
    </location>
</feature>
<feature type="transmembrane region" description="Helical" evidence="1">
    <location>
        <begin position="178"/>
        <end position="197"/>
    </location>
</feature>
<dbReference type="EMBL" id="CAJFDI010000002">
    <property type="protein sequence ID" value="CAD5217040.1"/>
    <property type="molecule type" value="Genomic_DNA"/>
</dbReference>
<feature type="transmembrane region" description="Helical" evidence="1">
    <location>
        <begin position="35"/>
        <end position="62"/>
    </location>
</feature>
<proteinExistence type="predicted"/>
<dbReference type="Proteomes" id="UP000582659">
    <property type="component" value="Unassembled WGS sequence"/>
</dbReference>
<sequence length="205" mass="23998">MHTKSIKGFQKVQALYNDRCFSSPFWQGFFKFFEVCLYSTSLLSLLYAFSGLLISIPCGHLGPCRVSGRLIDFLERDLRDLALLWILCMKTMFCISRCKNNDKRDLHFLFNYDHELVEGCQFRADQIREIGGTDSQIIEEMRANKLSDWELEMVLASPLKRNVYYTTLFYCRLFHRTLFTMTAILLFALLINTLFVADKMFIVEG</sequence>
<dbReference type="EMBL" id="CAJFCV020000002">
    <property type="protein sequence ID" value="CAG9100401.1"/>
    <property type="molecule type" value="Genomic_DNA"/>
</dbReference>
<organism evidence="2 3">
    <name type="scientific">Bursaphelenchus xylophilus</name>
    <name type="common">Pinewood nematode worm</name>
    <name type="synonym">Aphelenchoides xylophilus</name>
    <dbReference type="NCBI Taxonomy" id="6326"/>
    <lineage>
        <taxon>Eukaryota</taxon>
        <taxon>Metazoa</taxon>
        <taxon>Ecdysozoa</taxon>
        <taxon>Nematoda</taxon>
        <taxon>Chromadorea</taxon>
        <taxon>Rhabditida</taxon>
        <taxon>Tylenchina</taxon>
        <taxon>Tylenchomorpha</taxon>
        <taxon>Aphelenchoidea</taxon>
        <taxon>Aphelenchoididae</taxon>
        <taxon>Bursaphelenchus</taxon>
    </lineage>
</organism>
<keyword evidence="1" id="KW-1133">Transmembrane helix</keyword>
<dbReference type="AlphaFoldDB" id="A0A7I8WXW6"/>
<gene>
    <name evidence="2" type="ORF">BXYJ_LOCUS4836</name>
</gene>
<accession>A0A7I8WXW6</accession>
<evidence type="ECO:0000313" key="3">
    <source>
        <dbReference type="Proteomes" id="UP000659654"/>
    </source>
</evidence>
<evidence type="ECO:0000256" key="1">
    <source>
        <dbReference type="SAM" id="Phobius"/>
    </source>
</evidence>
<evidence type="ECO:0000313" key="2">
    <source>
        <dbReference type="EMBL" id="CAD5217040.1"/>
    </source>
</evidence>
<reference evidence="2" key="1">
    <citation type="submission" date="2020-09" db="EMBL/GenBank/DDBJ databases">
        <authorList>
            <person name="Kikuchi T."/>
        </authorList>
    </citation>
    <scope>NUCLEOTIDE SEQUENCE</scope>
    <source>
        <strain evidence="2">Ka4C1</strain>
    </source>
</reference>